<comment type="caution">
    <text evidence="1">The sequence shown here is derived from an EMBL/GenBank/DDBJ whole genome shotgun (WGS) entry which is preliminary data.</text>
</comment>
<protein>
    <submittedName>
        <fullName evidence="1">Uncharacterized protein</fullName>
    </submittedName>
</protein>
<dbReference type="EMBL" id="STGY01000057">
    <property type="protein sequence ID" value="THV40187.1"/>
    <property type="molecule type" value="Genomic_DNA"/>
</dbReference>
<evidence type="ECO:0000313" key="2">
    <source>
        <dbReference type="Proteomes" id="UP000308760"/>
    </source>
</evidence>
<organism evidence="1 2">
    <name type="scientific">Glycomyces buryatensis</name>
    <dbReference type="NCBI Taxonomy" id="2570927"/>
    <lineage>
        <taxon>Bacteria</taxon>
        <taxon>Bacillati</taxon>
        <taxon>Actinomycetota</taxon>
        <taxon>Actinomycetes</taxon>
        <taxon>Glycomycetales</taxon>
        <taxon>Glycomycetaceae</taxon>
        <taxon>Glycomyces</taxon>
    </lineage>
</organism>
<dbReference type="AlphaFoldDB" id="A0A4S8Q733"/>
<evidence type="ECO:0000313" key="1">
    <source>
        <dbReference type="EMBL" id="THV40187.1"/>
    </source>
</evidence>
<dbReference type="RefSeq" id="WP_136535532.1">
    <property type="nucleotide sequence ID" value="NZ_STGY01000057.1"/>
</dbReference>
<gene>
    <name evidence="1" type="ORF">FAB82_15955</name>
</gene>
<reference evidence="2" key="1">
    <citation type="submission" date="2019-04" db="EMBL/GenBank/DDBJ databases">
        <title>Nocardioides xinjiangensis sp. nov.</title>
        <authorList>
            <person name="Liu S."/>
        </authorList>
    </citation>
    <scope>NUCLEOTIDE SEQUENCE [LARGE SCALE GENOMIC DNA]</scope>
    <source>
        <strain evidence="2">18</strain>
    </source>
</reference>
<dbReference type="Proteomes" id="UP000308760">
    <property type="component" value="Unassembled WGS sequence"/>
</dbReference>
<name>A0A4S8Q733_9ACTN</name>
<keyword evidence="2" id="KW-1185">Reference proteome</keyword>
<reference evidence="1 2" key="2">
    <citation type="submission" date="2019-05" db="EMBL/GenBank/DDBJ databases">
        <title>Glycomyces buryatensis sp. nov.</title>
        <authorList>
            <person name="Nikitina E."/>
        </authorList>
    </citation>
    <scope>NUCLEOTIDE SEQUENCE [LARGE SCALE GENOMIC DNA]</scope>
    <source>
        <strain evidence="1 2">18</strain>
    </source>
</reference>
<dbReference type="OrthoDB" id="5377797at2"/>
<sequence>MAVDFFDVVVVAQTTTQPEFAGRRGVALGVTDVGRYWAVYIEDIGEAVVFPELELEPTGERTSQEEFYSGDSITVAVDEQGRGTVTAVHIAEDDLGLRDAETETEAVAAVEAASAVLSRALQGVKQFAEGQGMDHWARYFTAPHDILHGRNDAALDEMGDLGDWIDQLPRERRTTEALRLYAAASRARTAFGGMGSWLDQWFPDDAAHEDYRRFTDELFTAINAARSAALNPGLEPPQRG</sequence>
<accession>A0A4S8Q733</accession>
<proteinExistence type="predicted"/>